<feature type="transmembrane region" description="Helical" evidence="1">
    <location>
        <begin position="66"/>
        <end position="89"/>
    </location>
</feature>
<keyword evidence="1" id="KW-1133">Transmembrane helix</keyword>
<feature type="transmembrane region" description="Helical" evidence="1">
    <location>
        <begin position="161"/>
        <end position="179"/>
    </location>
</feature>
<dbReference type="Proteomes" id="UP001243420">
    <property type="component" value="Chromosome"/>
</dbReference>
<evidence type="ECO:0000256" key="1">
    <source>
        <dbReference type="SAM" id="Phobius"/>
    </source>
</evidence>
<feature type="transmembrane region" description="Helical" evidence="1">
    <location>
        <begin position="191"/>
        <end position="209"/>
    </location>
</feature>
<name>A0ABY8LCM5_9RHOB</name>
<evidence type="ECO:0000313" key="2">
    <source>
        <dbReference type="EMBL" id="WGH78030.1"/>
    </source>
</evidence>
<feature type="transmembrane region" description="Helical" evidence="1">
    <location>
        <begin position="127"/>
        <end position="149"/>
    </location>
</feature>
<keyword evidence="1" id="KW-0812">Transmembrane</keyword>
<dbReference type="Pfam" id="PF06197">
    <property type="entry name" value="DUF998"/>
    <property type="match status" value="1"/>
</dbReference>
<organism evidence="2 3">
    <name type="scientific">Jannaschia ovalis</name>
    <dbReference type="NCBI Taxonomy" id="3038773"/>
    <lineage>
        <taxon>Bacteria</taxon>
        <taxon>Pseudomonadati</taxon>
        <taxon>Pseudomonadota</taxon>
        <taxon>Alphaproteobacteria</taxon>
        <taxon>Rhodobacterales</taxon>
        <taxon>Roseobacteraceae</taxon>
        <taxon>Jannaschia</taxon>
    </lineage>
</organism>
<dbReference type="InterPro" id="IPR009339">
    <property type="entry name" value="DUF998"/>
</dbReference>
<gene>
    <name evidence="2" type="ORF">P8627_13465</name>
</gene>
<evidence type="ECO:0000313" key="3">
    <source>
        <dbReference type="Proteomes" id="UP001243420"/>
    </source>
</evidence>
<keyword evidence="3" id="KW-1185">Reference proteome</keyword>
<dbReference type="EMBL" id="CP122537">
    <property type="protein sequence ID" value="WGH78030.1"/>
    <property type="molecule type" value="Genomic_DNA"/>
</dbReference>
<protein>
    <submittedName>
        <fullName evidence="2">DUF998 domain-containing protein</fullName>
    </submittedName>
</protein>
<sequence length="223" mass="23764">MDPRDIPERPGDPLAEHPHILRGTGWLAIAGTVLFALSILVADFVVPNHDWIADTISDLGAGPYEWIVDTGIYAYSAALIACAVGAAHAHLGGRGWTTGIFGLIFTAQVVFLVGARNEYGDADRDGAVIHVYLVYALGLAFAVIPWAMSQGAGAISGRLRLACRAATVLWVPMAPVFFFMDDAWDGLYERVLGLLTAMFVLAIALTLLGRARAIEASDRSPSG</sequence>
<reference evidence="2 3" key="1">
    <citation type="submission" date="2023-04" db="EMBL/GenBank/DDBJ databases">
        <title>Jannaschia ovalis sp. nov., a marine bacterium isolated from sea tidal flat.</title>
        <authorList>
            <person name="Kwon D.Y."/>
            <person name="Kim J.-J."/>
        </authorList>
    </citation>
    <scope>NUCLEOTIDE SEQUENCE [LARGE SCALE GENOMIC DNA]</scope>
    <source>
        <strain evidence="2 3">GRR-S6-38</strain>
    </source>
</reference>
<accession>A0ABY8LCM5</accession>
<feature type="transmembrane region" description="Helical" evidence="1">
    <location>
        <begin position="96"/>
        <end position="115"/>
    </location>
</feature>
<dbReference type="RefSeq" id="WP_279964702.1">
    <property type="nucleotide sequence ID" value="NZ_CP122537.1"/>
</dbReference>
<keyword evidence="1" id="KW-0472">Membrane</keyword>
<proteinExistence type="predicted"/>
<feature type="transmembrane region" description="Helical" evidence="1">
    <location>
        <begin position="26"/>
        <end position="46"/>
    </location>
</feature>